<keyword evidence="2 6" id="KW-0812">Transmembrane</keyword>
<dbReference type="InterPro" id="IPR013122">
    <property type="entry name" value="PKD1_2_channel"/>
</dbReference>
<evidence type="ECO:0000256" key="4">
    <source>
        <dbReference type="ARBA" id="ARBA00023136"/>
    </source>
</evidence>
<dbReference type="Gene3D" id="1.10.287.70">
    <property type="match status" value="1"/>
</dbReference>
<sequence length="536" mass="59196">MMCRYEIYDLQQAPRPLEPLDDSNAAMNKFFSKTRDLKFLVFTSNMYMLFNGINVFLFLTRIFQLLDFQPRIGILTQSLSHATVDLLHFFILMGIVYLGYTFMGCALFGYRMHEFSTLSSSAATCFELLIGNDDIRAELLSSSLLTESIYSAIFFYSFMIVVFLIILNFLLAIVVDAFALAKNECGECPSVWEDIGAFLSDEIAALTSKDYRSAYYTPSLEKHVATLLTRKPQEVDRRRKSVIRNSALLSQPKVLQVPPSEGKQEVQAMELSEAKLKWLLSGTGTAAPSSLGPGNTLAALSLGCPAGTGSPVEDADLADRIMYKYGVMQERNQNAEEGQSHLTMHGTSAQVARLDRLEQMLLEMSKTIRELQPETPVPVPAGKIRDALQPPDAEVPASRGEPVDGKEAFHENIDHASLGPEGTIDGIPTDPASPNGSEATHKITMDHVQFDLTEANQEISVDNSTWELSAEESSPGPQPAPASIEASRRSSGSIFNPLNPNIASQQSGNEGEKEEKRHDLWTFNNVFTCPTDELNI</sequence>
<feature type="compositionally biased region" description="Polar residues" evidence="5">
    <location>
        <begin position="489"/>
        <end position="509"/>
    </location>
</feature>
<keyword evidence="4 6" id="KW-0472">Membrane</keyword>
<evidence type="ECO:0000256" key="6">
    <source>
        <dbReference type="SAM" id="Phobius"/>
    </source>
</evidence>
<dbReference type="PANTHER" id="PTHR10877">
    <property type="entry name" value="POLYCYSTIN FAMILY MEMBER"/>
    <property type="match status" value="1"/>
</dbReference>
<evidence type="ECO:0000313" key="8">
    <source>
        <dbReference type="EMBL" id="KAK3279134.1"/>
    </source>
</evidence>
<evidence type="ECO:0000259" key="7">
    <source>
        <dbReference type="Pfam" id="PF08016"/>
    </source>
</evidence>
<dbReference type="PANTHER" id="PTHR10877:SF183">
    <property type="entry name" value="AT14535P-RELATED"/>
    <property type="match status" value="1"/>
</dbReference>
<feature type="compositionally biased region" description="Basic and acidic residues" evidence="5">
    <location>
        <begin position="510"/>
        <end position="519"/>
    </location>
</feature>
<feature type="transmembrane region" description="Helical" evidence="6">
    <location>
        <begin position="153"/>
        <end position="180"/>
    </location>
</feature>
<dbReference type="EMBL" id="LGRX02005119">
    <property type="protein sequence ID" value="KAK3279134.1"/>
    <property type="molecule type" value="Genomic_DNA"/>
</dbReference>
<dbReference type="Pfam" id="PF08016">
    <property type="entry name" value="PKD_channel"/>
    <property type="match status" value="1"/>
</dbReference>
<organism evidence="8 9">
    <name type="scientific">Cymbomonas tetramitiformis</name>
    <dbReference type="NCBI Taxonomy" id="36881"/>
    <lineage>
        <taxon>Eukaryota</taxon>
        <taxon>Viridiplantae</taxon>
        <taxon>Chlorophyta</taxon>
        <taxon>Pyramimonadophyceae</taxon>
        <taxon>Pyramimonadales</taxon>
        <taxon>Pyramimonadaceae</taxon>
        <taxon>Cymbomonas</taxon>
    </lineage>
</organism>
<evidence type="ECO:0000256" key="2">
    <source>
        <dbReference type="ARBA" id="ARBA00022692"/>
    </source>
</evidence>
<dbReference type="InterPro" id="IPR051223">
    <property type="entry name" value="Polycystin"/>
</dbReference>
<gene>
    <name evidence="8" type="ORF">CYMTET_12973</name>
</gene>
<dbReference type="AlphaFoldDB" id="A0AAE0GJ11"/>
<feature type="region of interest" description="Disordered" evidence="5">
    <location>
        <begin position="465"/>
        <end position="519"/>
    </location>
</feature>
<dbReference type="GO" id="GO:0016020">
    <property type="term" value="C:membrane"/>
    <property type="evidence" value="ECO:0007669"/>
    <property type="project" value="UniProtKB-SubCell"/>
</dbReference>
<keyword evidence="9" id="KW-1185">Reference proteome</keyword>
<evidence type="ECO:0000256" key="5">
    <source>
        <dbReference type="SAM" id="MobiDB-lite"/>
    </source>
</evidence>
<feature type="region of interest" description="Disordered" evidence="5">
    <location>
        <begin position="416"/>
        <end position="439"/>
    </location>
</feature>
<comment type="caution">
    <text evidence="8">The sequence shown here is derived from an EMBL/GenBank/DDBJ whole genome shotgun (WGS) entry which is preliminary data.</text>
</comment>
<feature type="transmembrane region" description="Helical" evidence="6">
    <location>
        <begin position="39"/>
        <end position="66"/>
    </location>
</feature>
<evidence type="ECO:0000256" key="3">
    <source>
        <dbReference type="ARBA" id="ARBA00022989"/>
    </source>
</evidence>
<protein>
    <recommendedName>
        <fullName evidence="7">Polycystin cation channel PKD1/PKD2 domain-containing protein</fullName>
    </recommendedName>
</protein>
<accession>A0AAE0GJ11</accession>
<dbReference type="Proteomes" id="UP001190700">
    <property type="component" value="Unassembled WGS sequence"/>
</dbReference>
<feature type="transmembrane region" description="Helical" evidence="6">
    <location>
        <begin position="86"/>
        <end position="110"/>
    </location>
</feature>
<evidence type="ECO:0000256" key="1">
    <source>
        <dbReference type="ARBA" id="ARBA00004141"/>
    </source>
</evidence>
<proteinExistence type="predicted"/>
<evidence type="ECO:0000313" key="9">
    <source>
        <dbReference type="Proteomes" id="UP001190700"/>
    </source>
</evidence>
<comment type="subcellular location">
    <subcellularLocation>
        <location evidence="1">Membrane</location>
        <topology evidence="1">Multi-pass membrane protein</topology>
    </subcellularLocation>
</comment>
<name>A0AAE0GJ11_9CHLO</name>
<reference evidence="8 9" key="1">
    <citation type="journal article" date="2015" name="Genome Biol. Evol.">
        <title>Comparative Genomics of a Bacterivorous Green Alga Reveals Evolutionary Causalities and Consequences of Phago-Mixotrophic Mode of Nutrition.</title>
        <authorList>
            <person name="Burns J.A."/>
            <person name="Paasch A."/>
            <person name="Narechania A."/>
            <person name="Kim E."/>
        </authorList>
    </citation>
    <scope>NUCLEOTIDE SEQUENCE [LARGE SCALE GENOMIC DNA]</scope>
    <source>
        <strain evidence="8 9">PLY_AMNH</strain>
    </source>
</reference>
<feature type="domain" description="Polycystin cation channel PKD1/PKD2" evidence="7">
    <location>
        <begin position="36"/>
        <end position="179"/>
    </location>
</feature>
<keyword evidence="3 6" id="KW-1133">Transmembrane helix</keyword>